<keyword evidence="2" id="KW-0347">Helicase</keyword>
<dbReference type="SUPFAM" id="SSF52540">
    <property type="entry name" value="P-loop containing nucleoside triphosphate hydrolases"/>
    <property type="match status" value="2"/>
</dbReference>
<keyword evidence="2" id="KW-0547">Nucleotide-binding</keyword>
<proteinExistence type="predicted"/>
<dbReference type="PANTHER" id="PTHR47396:SF1">
    <property type="entry name" value="ATP-DEPENDENT HELICASE IRC3-RELATED"/>
    <property type="match status" value="1"/>
</dbReference>
<dbReference type="Proteomes" id="UP001597101">
    <property type="component" value="Unassembled WGS sequence"/>
</dbReference>
<dbReference type="Pfam" id="PF04851">
    <property type="entry name" value="ResIII"/>
    <property type="match status" value="1"/>
</dbReference>
<feature type="domain" description="Helicase ATP-binding" evidence="1">
    <location>
        <begin position="32"/>
        <end position="266"/>
    </location>
</feature>
<dbReference type="Gene3D" id="3.40.50.300">
    <property type="entry name" value="P-loop containing nucleotide triphosphate hydrolases"/>
    <property type="match status" value="1"/>
</dbReference>
<sequence length="899" mass="102722">MSQTLNEKLNGAVELGLLKKTIPEHVTDNLAKQIELRPYQTTAIERWLYYIDDFPQRPTNPHLLFHMATGSGKTVLMAGLILDLYRRGYRNFLFFVNSAQIIEKTKDNFLNPASAKHLFASALRIDDKLVDIRAVETFDGANDESINIHFTTIQGLHTRMQAPKENSVTIEDFRDYKVVMISDEAHHLNAETKKTLTKGEAEDKASWESTVSEIFKQHPENMLLEFTATVDLSHEAIRDKYHDKILYDYSLREFREDGYSKDIELRQADLPPSERMMQAVVLSQYRRKVAEAHGLHCKPVILMKSKTIKESADNEAAFIAMVEAVNGEAVEALRKASQDDTTLSRAFTFIMDERAMSGADFARELRVDFAPEKVVNVNNPKDLENRQIELNALEDRGNEIRVIFAVDKLNEGWDVLNLFDIVRLYDTRDGKANKVGKTTMAEAQLIGRGARYFPFIPPSVKKDVDAINRGTRYYAFDDPDNAELVAEKRKYDSDADHPLRILEELHYHCSHNPRYIQDIRNALRETGMLDESARIVHLRLKDSFKQTALYRDDHVWVNDRIKNPRDDVAGLDAYKIESSFTYPTLMTGRVTEAAAFGGGALKLTPSAKAPISRDFKLADFGRAIIGFAMDANEFFHFVNLHSNFPRLTSAGEFITSEHYLGNVRVSVQGLPEDLDTLTARQKLDIAHYVLGQIESGVKQENVEYIGTKDFKPYKISDRFTDKTLKLGIQGETGRRWDESNVPGTDQIDLSAKDWHVYEESYGTDQEKHFIKFVNDQAARLHEVYDAFYLVRNEKALKLFDFETGRAFEPDFVLFLRKQGEEASTILQLFIEPKGDQLRPQDDWKQGFLANVRAEARLETVFQGRDYEVFGLPFFNEEGPTNTDFKEAFEQEALGAPVSS</sequence>
<dbReference type="InterPro" id="IPR027417">
    <property type="entry name" value="P-loop_NTPase"/>
</dbReference>
<keyword evidence="2" id="KW-0378">Hydrolase</keyword>
<evidence type="ECO:0000259" key="1">
    <source>
        <dbReference type="SMART" id="SM00487"/>
    </source>
</evidence>
<comment type="caution">
    <text evidence="2">The sequence shown here is derived from an EMBL/GenBank/DDBJ whole genome shotgun (WGS) entry which is preliminary data.</text>
</comment>
<organism evidence="2 3">
    <name type="scientific">Pseudahrensia aquimaris</name>
    <dbReference type="NCBI Taxonomy" id="744461"/>
    <lineage>
        <taxon>Bacteria</taxon>
        <taxon>Pseudomonadati</taxon>
        <taxon>Pseudomonadota</taxon>
        <taxon>Alphaproteobacteria</taxon>
        <taxon>Hyphomicrobiales</taxon>
        <taxon>Ahrensiaceae</taxon>
        <taxon>Pseudahrensia</taxon>
    </lineage>
</organism>
<evidence type="ECO:0000313" key="3">
    <source>
        <dbReference type="Proteomes" id="UP001597101"/>
    </source>
</evidence>
<dbReference type="GO" id="GO:0004386">
    <property type="term" value="F:helicase activity"/>
    <property type="evidence" value="ECO:0007669"/>
    <property type="project" value="UniProtKB-KW"/>
</dbReference>
<keyword evidence="3" id="KW-1185">Reference proteome</keyword>
<dbReference type="PANTHER" id="PTHR47396">
    <property type="entry name" value="TYPE I RESTRICTION ENZYME ECOKI R PROTEIN"/>
    <property type="match status" value="1"/>
</dbReference>
<dbReference type="CDD" id="cd18785">
    <property type="entry name" value="SF2_C"/>
    <property type="match status" value="1"/>
</dbReference>
<gene>
    <name evidence="2" type="ORF">ACFQ14_00850</name>
</gene>
<dbReference type="InterPro" id="IPR006935">
    <property type="entry name" value="Helicase/UvrB_N"/>
</dbReference>
<name>A0ABW3FAS2_9HYPH</name>
<protein>
    <submittedName>
        <fullName evidence="2">DEAD/DEAH box helicase family protein</fullName>
    </submittedName>
</protein>
<accession>A0ABW3FAS2</accession>
<dbReference type="InterPro" id="IPR050742">
    <property type="entry name" value="Helicase_Restrict-Modif_Enz"/>
</dbReference>
<dbReference type="InterPro" id="IPR014001">
    <property type="entry name" value="Helicase_ATP-bd"/>
</dbReference>
<reference evidence="3" key="1">
    <citation type="journal article" date="2019" name="Int. J. Syst. Evol. Microbiol.">
        <title>The Global Catalogue of Microorganisms (GCM) 10K type strain sequencing project: providing services to taxonomists for standard genome sequencing and annotation.</title>
        <authorList>
            <consortium name="The Broad Institute Genomics Platform"/>
            <consortium name="The Broad Institute Genome Sequencing Center for Infectious Disease"/>
            <person name="Wu L."/>
            <person name="Ma J."/>
        </authorList>
    </citation>
    <scope>NUCLEOTIDE SEQUENCE [LARGE SCALE GENOMIC DNA]</scope>
    <source>
        <strain evidence="3">CCUG 60023</strain>
    </source>
</reference>
<dbReference type="RefSeq" id="WP_377210802.1">
    <property type="nucleotide sequence ID" value="NZ_JBHTJV010000002.1"/>
</dbReference>
<evidence type="ECO:0000313" key="2">
    <source>
        <dbReference type="EMBL" id="MFD0914948.1"/>
    </source>
</evidence>
<dbReference type="EMBL" id="JBHTJV010000002">
    <property type="protein sequence ID" value="MFD0914948.1"/>
    <property type="molecule type" value="Genomic_DNA"/>
</dbReference>
<keyword evidence="2" id="KW-0067">ATP-binding</keyword>
<dbReference type="SMART" id="SM00487">
    <property type="entry name" value="DEXDc"/>
    <property type="match status" value="1"/>
</dbReference>